<evidence type="ECO:0000259" key="2">
    <source>
        <dbReference type="SMART" id="SM00493"/>
    </source>
</evidence>
<dbReference type="InterPro" id="IPR037068">
    <property type="entry name" value="DNA_primase_core_N_sf"/>
</dbReference>
<feature type="region of interest" description="Disordered" evidence="1">
    <location>
        <begin position="338"/>
        <end position="391"/>
    </location>
</feature>
<dbReference type="Gene3D" id="3.60.40.10">
    <property type="entry name" value="PPM-type phosphatase domain"/>
    <property type="match status" value="1"/>
</dbReference>
<dbReference type="SMART" id="SM00493">
    <property type="entry name" value="TOPRIM"/>
    <property type="match status" value="1"/>
</dbReference>
<gene>
    <name evidence="3" type="ORF">Voc01_028590</name>
</gene>
<sequence>MTTYDVNEAAATFWADRLTRTANAVEYLRTHGLSQLPPMWRIGYAPNGWKVLTTHLLNTGFSEDDIVDAGVAFRHKDTGDLLDRFRGRLMFPITDVDNRTIAFTARDLTGQSTSRWINTPGSPVYRKSSVLYGLGQQLAHPPAGSGEPTVFVVEGATDVIATHLMDLPRHLGRPVYTVAPCGTGFTSHHLNLLRQTLPDAHLVLALDGDTAGRRAASRTYPLAKTWPAKVSGTVLPADHDPADLLATSGPDEAAAVLLQSVQPLARIELANRIDALLHDGRITDPATYPADRDRVCAAIAPLFVDDPRDIDELSATAAARLGVDPTTVIQGIVDVLEARTGSPPGPDPPPAAPAPSPEAAPAPTRSPGRRRAERATVTGSAHHRGPAATTDITLINRSDPGTGRTVWALADGIGTYPEAAVASVMAAEIAATVALRTTPPAGLNAARHALNGHYANTHASQTGDASLLVVTAYPEPNHRHGVRFELAWTGDCHAYTIHKGHLTRITTAQDPGDLVLSSSVRGGDISVCPLDTGPLLLCTNALPRQVPDKVLAFELAGTSDARRTARRLATAVTDAEVGIVVIHATNAPPHRVTTTPGTPRQVPTATGPAPAMVRSSFAPITTPLSTDPLAVHSHTDAQTPRVPKRR</sequence>
<dbReference type="InterPro" id="IPR013264">
    <property type="entry name" value="DNAG_N"/>
</dbReference>
<evidence type="ECO:0000313" key="4">
    <source>
        <dbReference type="Proteomes" id="UP000635606"/>
    </source>
</evidence>
<dbReference type="InterPro" id="IPR006171">
    <property type="entry name" value="TOPRIM_dom"/>
</dbReference>
<dbReference type="InterPro" id="IPR050219">
    <property type="entry name" value="DnaG_primase"/>
</dbReference>
<feature type="compositionally biased region" description="Polar residues" evidence="1">
    <location>
        <begin position="592"/>
        <end position="604"/>
    </location>
</feature>
<dbReference type="InterPro" id="IPR036457">
    <property type="entry name" value="PPM-type-like_dom_sf"/>
</dbReference>
<name>A0A8J3ZRY8_9ACTN</name>
<feature type="region of interest" description="Disordered" evidence="1">
    <location>
        <begin position="588"/>
        <end position="646"/>
    </location>
</feature>
<dbReference type="PANTHER" id="PTHR30313:SF2">
    <property type="entry name" value="DNA PRIMASE"/>
    <property type="match status" value="1"/>
</dbReference>
<dbReference type="Gene3D" id="3.90.980.10">
    <property type="entry name" value="DNA primase, catalytic core, N-terminal domain"/>
    <property type="match status" value="1"/>
</dbReference>
<accession>A0A8J3ZRY8</accession>
<dbReference type="Gene3D" id="3.40.1360.10">
    <property type="match status" value="1"/>
</dbReference>
<comment type="caution">
    <text evidence="3">The sequence shown here is derived from an EMBL/GenBank/DDBJ whole genome shotgun (WGS) entry which is preliminary data.</text>
</comment>
<dbReference type="EMBL" id="BOPH01000034">
    <property type="protein sequence ID" value="GIJ67942.1"/>
    <property type="molecule type" value="Genomic_DNA"/>
</dbReference>
<dbReference type="Pfam" id="PF08275">
    <property type="entry name" value="DNAG_N"/>
    <property type="match status" value="1"/>
</dbReference>
<feature type="domain" description="Toprim" evidence="2">
    <location>
        <begin position="148"/>
        <end position="228"/>
    </location>
</feature>
<dbReference type="Pfam" id="PF13155">
    <property type="entry name" value="Toprim_2"/>
    <property type="match status" value="1"/>
</dbReference>
<dbReference type="AlphaFoldDB" id="A0A8J3ZRY8"/>
<protein>
    <recommendedName>
        <fullName evidence="2">Toprim domain-containing protein</fullName>
    </recommendedName>
</protein>
<keyword evidence="4" id="KW-1185">Reference proteome</keyword>
<feature type="compositionally biased region" description="Pro residues" evidence="1">
    <location>
        <begin position="343"/>
        <end position="360"/>
    </location>
</feature>
<dbReference type="InterPro" id="IPR034151">
    <property type="entry name" value="TOPRIM_DnaG_bac"/>
</dbReference>
<dbReference type="CDD" id="cd03364">
    <property type="entry name" value="TOPRIM_DnaG_primases"/>
    <property type="match status" value="1"/>
</dbReference>
<dbReference type="RefSeq" id="WP_203927897.1">
    <property type="nucleotide sequence ID" value="NZ_BOPH01000034.1"/>
</dbReference>
<dbReference type="GO" id="GO:0006269">
    <property type="term" value="P:DNA replication, synthesis of primer"/>
    <property type="evidence" value="ECO:0007669"/>
    <property type="project" value="TreeGrafter"/>
</dbReference>
<evidence type="ECO:0000313" key="3">
    <source>
        <dbReference type="EMBL" id="GIJ67942.1"/>
    </source>
</evidence>
<organism evidence="3 4">
    <name type="scientific">Virgisporangium ochraceum</name>
    <dbReference type="NCBI Taxonomy" id="65505"/>
    <lineage>
        <taxon>Bacteria</taxon>
        <taxon>Bacillati</taxon>
        <taxon>Actinomycetota</taxon>
        <taxon>Actinomycetes</taxon>
        <taxon>Micromonosporales</taxon>
        <taxon>Micromonosporaceae</taxon>
        <taxon>Virgisporangium</taxon>
    </lineage>
</organism>
<dbReference type="SUPFAM" id="SSF56731">
    <property type="entry name" value="DNA primase core"/>
    <property type="match status" value="1"/>
</dbReference>
<dbReference type="Proteomes" id="UP000635606">
    <property type="component" value="Unassembled WGS sequence"/>
</dbReference>
<reference evidence="3" key="1">
    <citation type="submission" date="2021-01" db="EMBL/GenBank/DDBJ databases">
        <title>Whole genome shotgun sequence of Virgisporangium ochraceum NBRC 16418.</title>
        <authorList>
            <person name="Komaki H."/>
            <person name="Tamura T."/>
        </authorList>
    </citation>
    <scope>NUCLEOTIDE SEQUENCE</scope>
    <source>
        <strain evidence="3">NBRC 16418</strain>
    </source>
</reference>
<proteinExistence type="predicted"/>
<dbReference type="SUPFAM" id="SSF81606">
    <property type="entry name" value="PP2C-like"/>
    <property type="match status" value="1"/>
</dbReference>
<evidence type="ECO:0000256" key="1">
    <source>
        <dbReference type="SAM" id="MobiDB-lite"/>
    </source>
</evidence>
<dbReference type="GO" id="GO:0005737">
    <property type="term" value="C:cytoplasm"/>
    <property type="evidence" value="ECO:0007669"/>
    <property type="project" value="TreeGrafter"/>
</dbReference>
<dbReference type="PANTHER" id="PTHR30313">
    <property type="entry name" value="DNA PRIMASE"/>
    <property type="match status" value="1"/>
</dbReference>